<evidence type="ECO:0000313" key="3">
    <source>
        <dbReference type="EMBL" id="KAL1873947.1"/>
    </source>
</evidence>
<keyword evidence="4" id="KW-1185">Reference proteome</keyword>
<dbReference type="PANTHER" id="PTHR28019">
    <property type="entry name" value="CELL MEMBRANE PROTEIN YLR413W-RELATED"/>
    <property type="match status" value="1"/>
</dbReference>
<evidence type="ECO:0000313" key="4">
    <source>
        <dbReference type="Proteomes" id="UP001583177"/>
    </source>
</evidence>
<organism evidence="3 4">
    <name type="scientific">Diaporthe australafricana</name>
    <dbReference type="NCBI Taxonomy" id="127596"/>
    <lineage>
        <taxon>Eukaryota</taxon>
        <taxon>Fungi</taxon>
        <taxon>Dikarya</taxon>
        <taxon>Ascomycota</taxon>
        <taxon>Pezizomycotina</taxon>
        <taxon>Sordariomycetes</taxon>
        <taxon>Sordariomycetidae</taxon>
        <taxon>Diaporthales</taxon>
        <taxon>Diaporthaceae</taxon>
        <taxon>Diaporthe</taxon>
    </lineage>
</organism>
<protein>
    <recommendedName>
        <fullName evidence="5">SUR7 protein</fullName>
    </recommendedName>
</protein>
<feature type="transmembrane region" description="Helical" evidence="2">
    <location>
        <begin position="7"/>
        <end position="26"/>
    </location>
</feature>
<feature type="transmembrane region" description="Helical" evidence="2">
    <location>
        <begin position="264"/>
        <end position="289"/>
    </location>
</feature>
<dbReference type="Pfam" id="PF06687">
    <property type="entry name" value="SUR7"/>
    <property type="match status" value="1"/>
</dbReference>
<dbReference type="EMBL" id="JAWRVE010000024">
    <property type="protein sequence ID" value="KAL1873947.1"/>
    <property type="molecule type" value="Genomic_DNA"/>
</dbReference>
<evidence type="ECO:0008006" key="5">
    <source>
        <dbReference type="Google" id="ProtNLM"/>
    </source>
</evidence>
<dbReference type="InterPro" id="IPR052413">
    <property type="entry name" value="SUR7_domain"/>
</dbReference>
<dbReference type="PANTHER" id="PTHR28019:SF7">
    <property type="entry name" value="SUR7 PROTEIN"/>
    <property type="match status" value="1"/>
</dbReference>
<evidence type="ECO:0000256" key="2">
    <source>
        <dbReference type="SAM" id="Phobius"/>
    </source>
</evidence>
<feature type="transmembrane region" description="Helical" evidence="2">
    <location>
        <begin position="309"/>
        <end position="329"/>
    </location>
</feature>
<feature type="compositionally biased region" description="Polar residues" evidence="1">
    <location>
        <begin position="363"/>
        <end position="376"/>
    </location>
</feature>
<dbReference type="Proteomes" id="UP001583177">
    <property type="component" value="Unassembled WGS sequence"/>
</dbReference>
<evidence type="ECO:0000256" key="1">
    <source>
        <dbReference type="SAM" id="MobiDB-lite"/>
    </source>
</evidence>
<keyword evidence="2" id="KW-1133">Transmembrane helix</keyword>
<sequence length="450" mass="47456">MYPIAGVSALLTIVSFVLVMLTIFAGNKPGFMEDYHILYFNTSTLGENLVPNLKARAPMPEPTAPPALLNRFHAAPEKRIDLGGAINDVGNGIGDVAGQAGSAAAGVATAAGAAATAAVGQGLDALQDIQNDLADQLAKKLGIKEFYSIHLVDLCQGDFSPKPTDPEATFDVTNCTEPFKYDLLNVSALLDKQLGVGPFSLNLADLGLTEDIQDKLDDVPKIIQAIVTMYIIAAIFIFLSIAGSFGAVALIPNSAGNKIVMGNLGLAGVALFFLLIGNLVTTIGSGQVVEKVTELGDKIGLSAVRGGKFMALSWAAFGLMLLVVLYWCYEFFAEKQRGSDAHNRAIGGFGFQERKLESDGGFSETSSGLASRENSFPPQQQQGGHPQDDYSQNDYSQGALPPTHAPRGTGDPVSPYDEVDLNYGRGTHEPSPVSPLDQPGYGTGPPPSTY</sequence>
<feature type="region of interest" description="Disordered" evidence="1">
    <location>
        <begin position="357"/>
        <end position="450"/>
    </location>
</feature>
<proteinExistence type="predicted"/>
<keyword evidence="2" id="KW-0812">Transmembrane</keyword>
<keyword evidence="2" id="KW-0472">Membrane</keyword>
<dbReference type="InterPro" id="IPR009571">
    <property type="entry name" value="SUR7/Rim9-like_fungi"/>
</dbReference>
<gene>
    <name evidence="3" type="ORF">Daus18300_003820</name>
</gene>
<name>A0ABR3XDB1_9PEZI</name>
<comment type="caution">
    <text evidence="3">The sequence shown here is derived from an EMBL/GenBank/DDBJ whole genome shotgun (WGS) entry which is preliminary data.</text>
</comment>
<feature type="transmembrane region" description="Helical" evidence="2">
    <location>
        <begin position="229"/>
        <end position="252"/>
    </location>
</feature>
<accession>A0ABR3XDB1</accession>
<reference evidence="3 4" key="1">
    <citation type="journal article" date="2024" name="IMA Fungus">
        <title>IMA Genome - F19 : A genome assembly and annotation guide to empower mycologists, including annotated draft genome sequences of Ceratocystis pirilliformis, Diaporthe australafricana, Fusarium ophioides, Paecilomyces lecythidis, and Sporothrix stenoceras.</title>
        <authorList>
            <person name="Aylward J."/>
            <person name="Wilson A.M."/>
            <person name="Visagie C.M."/>
            <person name="Spraker J."/>
            <person name="Barnes I."/>
            <person name="Buitendag C."/>
            <person name="Ceriani C."/>
            <person name="Del Mar Angel L."/>
            <person name="du Plessis D."/>
            <person name="Fuchs T."/>
            <person name="Gasser K."/>
            <person name="Kramer D."/>
            <person name="Li W."/>
            <person name="Munsamy K."/>
            <person name="Piso A."/>
            <person name="Price J.L."/>
            <person name="Sonnekus B."/>
            <person name="Thomas C."/>
            <person name="van der Nest A."/>
            <person name="van Dijk A."/>
            <person name="van Heerden A."/>
            <person name="van Vuuren N."/>
            <person name="Yilmaz N."/>
            <person name="Duong T.A."/>
            <person name="van der Merwe N.A."/>
            <person name="Wingfield M.J."/>
            <person name="Wingfield B.D."/>
        </authorList>
    </citation>
    <scope>NUCLEOTIDE SEQUENCE [LARGE SCALE GENOMIC DNA]</scope>
    <source>
        <strain evidence="3 4">CMW 18300</strain>
    </source>
</reference>